<name>A0ABY7SNY7_9RHOB</name>
<feature type="transmembrane region" description="Helical" evidence="1">
    <location>
        <begin position="204"/>
        <end position="221"/>
    </location>
</feature>
<feature type="transmembrane region" description="Helical" evidence="1">
    <location>
        <begin position="151"/>
        <end position="171"/>
    </location>
</feature>
<sequence>MERAQDMLYLAAVLGFVGSTLAYALHPTTDVIAQTASLTSGLLMYPSMVVPEAMRLADLPHVFLHPHNLVVWALLISLWALLVLDAIVRFVNRDSQDNGWARFYFTIALIVGAAWPWIYEDSPVLAALGAIIMLSAALAAAFHDSEVRRPAIGYFAGWSTGISMITILSLLCGHVGLSMTVTTSIVMVLAALFGIIVQTELNHRVSYAVALIFVFCGLTVATMGNDMIITLAAIFSIAAMTIMLIRAAS</sequence>
<feature type="transmembrane region" description="Helical" evidence="1">
    <location>
        <begin position="69"/>
        <end position="88"/>
    </location>
</feature>
<keyword evidence="1" id="KW-0812">Transmembrane</keyword>
<feature type="transmembrane region" description="Helical" evidence="1">
    <location>
        <begin position="177"/>
        <end position="197"/>
    </location>
</feature>
<gene>
    <name evidence="2" type="ORF">JHX87_07865</name>
</gene>
<evidence type="ECO:0000256" key="1">
    <source>
        <dbReference type="SAM" id="Phobius"/>
    </source>
</evidence>
<dbReference type="Proteomes" id="UP001219349">
    <property type="component" value="Chromosome"/>
</dbReference>
<keyword evidence="3" id="KW-1185">Reference proteome</keyword>
<protein>
    <submittedName>
        <fullName evidence="2">Uncharacterized protein</fullName>
    </submittedName>
</protein>
<feature type="transmembrane region" description="Helical" evidence="1">
    <location>
        <begin position="227"/>
        <end position="245"/>
    </location>
</feature>
<evidence type="ECO:0000313" key="3">
    <source>
        <dbReference type="Proteomes" id="UP001219349"/>
    </source>
</evidence>
<feature type="transmembrane region" description="Helical" evidence="1">
    <location>
        <begin position="100"/>
        <end position="118"/>
    </location>
</feature>
<accession>A0ABY7SNY7</accession>
<organism evidence="2 3">
    <name type="scientific">Paracoccus fistulariae</name>
    <dbReference type="NCBI Taxonomy" id="658446"/>
    <lineage>
        <taxon>Bacteria</taxon>
        <taxon>Pseudomonadati</taxon>
        <taxon>Pseudomonadota</taxon>
        <taxon>Alphaproteobacteria</taxon>
        <taxon>Rhodobacterales</taxon>
        <taxon>Paracoccaceae</taxon>
        <taxon>Paracoccus</taxon>
    </lineage>
</organism>
<evidence type="ECO:0000313" key="2">
    <source>
        <dbReference type="EMBL" id="WCR08701.1"/>
    </source>
</evidence>
<dbReference type="EMBL" id="CP067136">
    <property type="protein sequence ID" value="WCR08701.1"/>
    <property type="molecule type" value="Genomic_DNA"/>
</dbReference>
<reference evidence="2 3" key="1">
    <citation type="submission" date="2021-01" db="EMBL/GenBank/DDBJ databases">
        <title>Biogeographic distribution of Paracoccus.</title>
        <authorList>
            <person name="Hollensteiner J."/>
            <person name="Leineberger J."/>
            <person name="Brinkhoff T."/>
            <person name="Daniel R."/>
        </authorList>
    </citation>
    <scope>NUCLEOTIDE SEQUENCE [LARGE SCALE GENOMIC DNA]</scope>
    <source>
        <strain evidence="2 3">KCTC 22803</strain>
    </source>
</reference>
<proteinExistence type="predicted"/>
<keyword evidence="1" id="KW-0472">Membrane</keyword>
<feature type="transmembrane region" description="Helical" evidence="1">
    <location>
        <begin position="7"/>
        <end position="25"/>
    </location>
</feature>
<dbReference type="RefSeq" id="WP_271885842.1">
    <property type="nucleotide sequence ID" value="NZ_CP067136.1"/>
</dbReference>
<keyword evidence="1" id="KW-1133">Transmembrane helix</keyword>
<feature type="transmembrane region" description="Helical" evidence="1">
    <location>
        <begin position="124"/>
        <end position="142"/>
    </location>
</feature>